<evidence type="ECO:0000313" key="11">
    <source>
        <dbReference type="Proteomes" id="UP001558652"/>
    </source>
</evidence>
<dbReference type="PROSITE" id="PS51758">
    <property type="entry name" value="LETM1_RBD"/>
    <property type="match status" value="1"/>
</dbReference>
<evidence type="ECO:0000256" key="1">
    <source>
        <dbReference type="ARBA" id="ARBA00004434"/>
    </source>
</evidence>
<keyword evidence="3" id="KW-0999">Mitochondrion inner membrane</keyword>
<name>A0ABD0YMU6_9HEMI</name>
<evidence type="ECO:0000256" key="2">
    <source>
        <dbReference type="ARBA" id="ARBA00022692"/>
    </source>
</evidence>
<feature type="transmembrane region" description="Helical" evidence="8">
    <location>
        <begin position="56"/>
        <end position="79"/>
    </location>
</feature>
<evidence type="ECO:0000313" key="10">
    <source>
        <dbReference type="EMBL" id="KAL1123757.1"/>
    </source>
</evidence>
<keyword evidence="4 8" id="KW-1133">Transmembrane helix</keyword>
<accession>A0ABD0YMU6</accession>
<dbReference type="AlphaFoldDB" id="A0ABD0YMU6"/>
<keyword evidence="11" id="KW-1185">Reference proteome</keyword>
<comment type="caution">
    <text evidence="10">The sequence shown here is derived from an EMBL/GenBank/DDBJ whole genome shotgun (WGS) entry which is preliminary data.</text>
</comment>
<dbReference type="InterPro" id="IPR033122">
    <property type="entry name" value="LETM1-like_RBD"/>
</dbReference>
<sequence>MRIYRIFKVGIKDFYLDVKEYAKIIRKINAHERGLEILTRHELEIYHRLPKDMYRVAPVLLVSAIPFANYVAFPLAYYFPRYLLSSHFWSLQQRIQFAVLDQKMKLKHYKPVFRCLQASLGTIKGDKLYPVWRQCIALLGSGLHPSPQHISVCAKLFSERPYGLQSLSSKHLRSLLKMHNMHSGWRKRKRLTEHARIIHLMDLAIDREGGVGKLSHDDVRTACFLRGLNPTNMNAEETVVWLSDWVNLSKEVTEENLSLILHFPILMSYNHPSNWVLIH</sequence>
<protein>
    <recommendedName>
        <fullName evidence="9">Letm1 RBD domain-containing protein</fullName>
    </recommendedName>
</protein>
<dbReference type="Pfam" id="PF07766">
    <property type="entry name" value="LETM1_RBD"/>
    <property type="match status" value="1"/>
</dbReference>
<keyword evidence="5 7" id="KW-0496">Mitochondrion</keyword>
<evidence type="ECO:0000256" key="6">
    <source>
        <dbReference type="ARBA" id="ARBA00023136"/>
    </source>
</evidence>
<evidence type="ECO:0000256" key="7">
    <source>
        <dbReference type="PROSITE-ProRule" id="PRU01094"/>
    </source>
</evidence>
<feature type="domain" description="Letm1 RBD" evidence="9">
    <location>
        <begin position="102"/>
        <end position="279"/>
    </location>
</feature>
<evidence type="ECO:0000256" key="3">
    <source>
        <dbReference type="ARBA" id="ARBA00022792"/>
    </source>
</evidence>
<organism evidence="10 11">
    <name type="scientific">Ranatra chinensis</name>
    <dbReference type="NCBI Taxonomy" id="642074"/>
    <lineage>
        <taxon>Eukaryota</taxon>
        <taxon>Metazoa</taxon>
        <taxon>Ecdysozoa</taxon>
        <taxon>Arthropoda</taxon>
        <taxon>Hexapoda</taxon>
        <taxon>Insecta</taxon>
        <taxon>Pterygota</taxon>
        <taxon>Neoptera</taxon>
        <taxon>Paraneoptera</taxon>
        <taxon>Hemiptera</taxon>
        <taxon>Heteroptera</taxon>
        <taxon>Panheteroptera</taxon>
        <taxon>Nepomorpha</taxon>
        <taxon>Nepidae</taxon>
        <taxon>Ranatrinae</taxon>
        <taxon>Ranatra</taxon>
    </lineage>
</organism>
<evidence type="ECO:0000256" key="4">
    <source>
        <dbReference type="ARBA" id="ARBA00022989"/>
    </source>
</evidence>
<dbReference type="GO" id="GO:0005743">
    <property type="term" value="C:mitochondrial inner membrane"/>
    <property type="evidence" value="ECO:0007669"/>
    <property type="project" value="UniProtKB-SubCell"/>
</dbReference>
<dbReference type="InterPro" id="IPR044202">
    <property type="entry name" value="LETM1/MDM38-like"/>
</dbReference>
<keyword evidence="6 8" id="KW-0472">Membrane</keyword>
<comment type="subcellular location">
    <subcellularLocation>
        <location evidence="1">Mitochondrion inner membrane</location>
        <topology evidence="1">Single-pass membrane protein</topology>
    </subcellularLocation>
</comment>
<dbReference type="PANTHER" id="PTHR14009">
    <property type="entry name" value="LEUCINE ZIPPER-EF-HAND CONTAINING TRANSMEMBRANE PROTEIN"/>
    <property type="match status" value="1"/>
</dbReference>
<gene>
    <name evidence="10" type="ORF">AAG570_001530</name>
</gene>
<keyword evidence="2 8" id="KW-0812">Transmembrane</keyword>
<proteinExistence type="predicted"/>
<dbReference type="Proteomes" id="UP001558652">
    <property type="component" value="Unassembled WGS sequence"/>
</dbReference>
<evidence type="ECO:0000256" key="8">
    <source>
        <dbReference type="SAM" id="Phobius"/>
    </source>
</evidence>
<dbReference type="EMBL" id="JBFDAA010000011">
    <property type="protein sequence ID" value="KAL1123757.1"/>
    <property type="molecule type" value="Genomic_DNA"/>
</dbReference>
<evidence type="ECO:0000256" key="5">
    <source>
        <dbReference type="ARBA" id="ARBA00023128"/>
    </source>
</evidence>
<evidence type="ECO:0000259" key="9">
    <source>
        <dbReference type="PROSITE" id="PS51758"/>
    </source>
</evidence>
<dbReference type="PANTHER" id="PTHR14009:SF13">
    <property type="entry name" value="LETM1 DOMAIN-CONTAINING PROTEIN 1"/>
    <property type="match status" value="1"/>
</dbReference>
<reference evidence="10 11" key="1">
    <citation type="submission" date="2024-07" db="EMBL/GenBank/DDBJ databases">
        <title>Chromosome-level genome assembly of the water stick insect Ranatra chinensis (Heteroptera: Nepidae).</title>
        <authorList>
            <person name="Liu X."/>
        </authorList>
    </citation>
    <scope>NUCLEOTIDE SEQUENCE [LARGE SCALE GENOMIC DNA]</scope>
    <source>
        <strain evidence="10">Cailab_2021Rc</strain>
        <tissue evidence="10">Muscle</tissue>
    </source>
</reference>